<dbReference type="Proteomes" id="UP001392437">
    <property type="component" value="Unassembled WGS sequence"/>
</dbReference>
<dbReference type="InterPro" id="IPR033121">
    <property type="entry name" value="PEPTIDASE_A1"/>
</dbReference>
<organism evidence="4 5">
    <name type="scientific">Apiospora kogelbergensis</name>
    <dbReference type="NCBI Taxonomy" id="1337665"/>
    <lineage>
        <taxon>Eukaryota</taxon>
        <taxon>Fungi</taxon>
        <taxon>Dikarya</taxon>
        <taxon>Ascomycota</taxon>
        <taxon>Pezizomycotina</taxon>
        <taxon>Sordariomycetes</taxon>
        <taxon>Xylariomycetidae</taxon>
        <taxon>Amphisphaeriales</taxon>
        <taxon>Apiosporaceae</taxon>
        <taxon>Apiospora</taxon>
    </lineage>
</organism>
<dbReference type="PROSITE" id="PS51767">
    <property type="entry name" value="PEPTIDASE_A1"/>
    <property type="match status" value="1"/>
</dbReference>
<gene>
    <name evidence="4" type="ORF">PG999_002021</name>
</gene>
<feature type="domain" description="Peptidase A1" evidence="3">
    <location>
        <begin position="102"/>
        <end position="417"/>
    </location>
</feature>
<comment type="similarity">
    <text evidence="1">Belongs to the peptidase A1 family.</text>
</comment>
<proteinExistence type="inferred from homology"/>
<dbReference type="GO" id="GO:0004190">
    <property type="term" value="F:aspartic-type endopeptidase activity"/>
    <property type="evidence" value="ECO:0007669"/>
    <property type="project" value="InterPro"/>
</dbReference>
<dbReference type="Gene3D" id="2.40.70.10">
    <property type="entry name" value="Acid Proteases"/>
    <property type="match status" value="2"/>
</dbReference>
<dbReference type="PRINTS" id="PR00792">
    <property type="entry name" value="PEPSIN"/>
</dbReference>
<evidence type="ECO:0000259" key="3">
    <source>
        <dbReference type="PROSITE" id="PS51767"/>
    </source>
</evidence>
<sequence length="446" mass="49282">MAGFTHICLVAAMCLTFFSASVASVPVVDSSTFSASVASSIKRHAHVDPRVQYMRTLAKYNIPVPEKLRKIAAPKIAASKLAEAKTDDDPLQTVSEDGDEYFIAPIGVGNPAQQLYLDFDTGSSDSWVFSTDTDVSEVNGQTIWDPRKSSTAVLLPNTTWEIFYGDFSSSSGLVYKDKLTLGSLEITNMTIESALDVSSTFSKDFKMSGLLGLAWPSIAQTTPVQDVLLDYLPQILKQPLFTVDLRHNSDKGSYNFGYIDHDLHGSQIQYIDIDNSEGFWGVQMTGYAISGQDVRYEFSTPKNVIDYFRAIPNANFSDDAYGYILPCNATPPDFIWELGDSTGERIVGRIPGNYIAYQTVNDTLGEDEPWQPSFEGQCYAGLQSLGGFSSPEGILGDIWLKAGFHVFDVANKKFGTAPKPLDSTNKKLGHYRRDKVPFYRKKKIEV</sequence>
<dbReference type="InterPro" id="IPR001461">
    <property type="entry name" value="Aspartic_peptidase_A1"/>
</dbReference>
<evidence type="ECO:0000313" key="4">
    <source>
        <dbReference type="EMBL" id="KAK8129641.1"/>
    </source>
</evidence>
<feature type="signal peptide" evidence="2">
    <location>
        <begin position="1"/>
        <end position="23"/>
    </location>
</feature>
<evidence type="ECO:0000313" key="5">
    <source>
        <dbReference type="Proteomes" id="UP001392437"/>
    </source>
</evidence>
<name>A0AAW0R778_9PEZI</name>
<evidence type="ECO:0000256" key="2">
    <source>
        <dbReference type="SAM" id="SignalP"/>
    </source>
</evidence>
<feature type="chain" id="PRO_5043900751" description="Peptidase A1 domain-containing protein" evidence="2">
    <location>
        <begin position="24"/>
        <end position="446"/>
    </location>
</feature>
<protein>
    <recommendedName>
        <fullName evidence="3">Peptidase A1 domain-containing protein</fullName>
    </recommendedName>
</protein>
<keyword evidence="5" id="KW-1185">Reference proteome</keyword>
<dbReference type="PANTHER" id="PTHR47966">
    <property type="entry name" value="BETA-SITE APP-CLEAVING ENZYME, ISOFORM A-RELATED"/>
    <property type="match status" value="1"/>
</dbReference>
<evidence type="ECO:0000256" key="1">
    <source>
        <dbReference type="ARBA" id="ARBA00007447"/>
    </source>
</evidence>
<dbReference type="EMBL" id="JAQQWP010000002">
    <property type="protein sequence ID" value="KAK8129641.1"/>
    <property type="molecule type" value="Genomic_DNA"/>
</dbReference>
<comment type="caution">
    <text evidence="4">The sequence shown here is derived from an EMBL/GenBank/DDBJ whole genome shotgun (WGS) entry which is preliminary data.</text>
</comment>
<dbReference type="AlphaFoldDB" id="A0AAW0R778"/>
<dbReference type="GO" id="GO:0006508">
    <property type="term" value="P:proteolysis"/>
    <property type="evidence" value="ECO:0007669"/>
    <property type="project" value="InterPro"/>
</dbReference>
<dbReference type="InterPro" id="IPR021109">
    <property type="entry name" value="Peptidase_aspartic_dom_sf"/>
</dbReference>
<dbReference type="PANTHER" id="PTHR47966:SF2">
    <property type="entry name" value="ASPERGILLOPEPSIN-1-RELATED"/>
    <property type="match status" value="1"/>
</dbReference>
<reference evidence="4 5" key="1">
    <citation type="submission" date="2023-01" db="EMBL/GenBank/DDBJ databases">
        <title>Analysis of 21 Apiospora genomes using comparative genomics revels a genus with tremendous synthesis potential of carbohydrate active enzymes and secondary metabolites.</title>
        <authorList>
            <person name="Sorensen T."/>
        </authorList>
    </citation>
    <scope>NUCLEOTIDE SEQUENCE [LARGE SCALE GENOMIC DNA]</scope>
    <source>
        <strain evidence="4 5">CBS 117206</strain>
    </source>
</reference>
<dbReference type="SUPFAM" id="SSF50630">
    <property type="entry name" value="Acid proteases"/>
    <property type="match status" value="1"/>
</dbReference>
<accession>A0AAW0R778</accession>
<keyword evidence="2" id="KW-0732">Signal</keyword>
<dbReference type="Pfam" id="PF00026">
    <property type="entry name" value="Asp"/>
    <property type="match status" value="1"/>
</dbReference>